<dbReference type="EMBL" id="BSRZ01000012">
    <property type="protein sequence ID" value="GLW66047.1"/>
    <property type="molecule type" value="Genomic_DNA"/>
</dbReference>
<feature type="domain" description="Methyltransferase" evidence="1">
    <location>
        <begin position="60"/>
        <end position="149"/>
    </location>
</feature>
<accession>A0A9W6UYA9</accession>
<reference evidence="2" key="1">
    <citation type="submission" date="2023-02" db="EMBL/GenBank/DDBJ databases">
        <title>Actinomadura rubrobrunea NBRC 14622.</title>
        <authorList>
            <person name="Ichikawa N."/>
            <person name="Sato H."/>
            <person name="Tonouchi N."/>
        </authorList>
    </citation>
    <scope>NUCLEOTIDE SEQUENCE</scope>
    <source>
        <strain evidence="2">NBRC 14622</strain>
    </source>
</reference>
<organism evidence="2 3">
    <name type="scientific">Actinomadura rubrobrunea</name>
    <dbReference type="NCBI Taxonomy" id="115335"/>
    <lineage>
        <taxon>Bacteria</taxon>
        <taxon>Bacillati</taxon>
        <taxon>Actinomycetota</taxon>
        <taxon>Actinomycetes</taxon>
        <taxon>Streptosporangiales</taxon>
        <taxon>Thermomonosporaceae</taxon>
        <taxon>Actinomadura</taxon>
    </lineage>
</organism>
<dbReference type="AlphaFoldDB" id="A0A9W6UYA9"/>
<dbReference type="Proteomes" id="UP001165124">
    <property type="component" value="Unassembled WGS sequence"/>
</dbReference>
<name>A0A9W6UYA9_9ACTN</name>
<dbReference type="InterPro" id="IPR041698">
    <property type="entry name" value="Methyltransf_25"/>
</dbReference>
<keyword evidence="2" id="KW-0808">Transferase</keyword>
<sequence>MDSDPAIDETVRATYDTVAEDYAAQYTDELRDKPLDRGLIEAFAHQVKALGPQVGDPMAADVGCGPGHITRFVADLGLPIIGVDLSPRMVELARGLHPDIAFHEGSITALPAADRQWTGLMSLYSIIHTPPELLPAVFTEFARVLRPGGRLLLAFHVGDQKVHLDEWFGHAVSLDGCLLDPAHVAGLLEAAGFAVDARVERRPYPGIELSTDRAYLFAQRTAD</sequence>
<evidence type="ECO:0000313" key="2">
    <source>
        <dbReference type="EMBL" id="GLW66047.1"/>
    </source>
</evidence>
<protein>
    <submittedName>
        <fullName evidence="2">Methyltransferase</fullName>
    </submittedName>
</protein>
<dbReference type="InterPro" id="IPR029063">
    <property type="entry name" value="SAM-dependent_MTases_sf"/>
</dbReference>
<keyword evidence="2" id="KW-0489">Methyltransferase</keyword>
<comment type="caution">
    <text evidence="2">The sequence shown here is derived from an EMBL/GenBank/DDBJ whole genome shotgun (WGS) entry which is preliminary data.</text>
</comment>
<dbReference type="InterPro" id="IPR050508">
    <property type="entry name" value="Methyltransf_Superfamily"/>
</dbReference>
<gene>
    <name evidence="2" type="ORF">Arub01_42910</name>
</gene>
<dbReference type="GO" id="GO:0008168">
    <property type="term" value="F:methyltransferase activity"/>
    <property type="evidence" value="ECO:0007669"/>
    <property type="project" value="UniProtKB-KW"/>
</dbReference>
<dbReference type="CDD" id="cd02440">
    <property type="entry name" value="AdoMet_MTases"/>
    <property type="match status" value="1"/>
</dbReference>
<dbReference type="GO" id="GO:0032259">
    <property type="term" value="P:methylation"/>
    <property type="evidence" value="ECO:0007669"/>
    <property type="project" value="UniProtKB-KW"/>
</dbReference>
<dbReference type="Pfam" id="PF13649">
    <property type="entry name" value="Methyltransf_25"/>
    <property type="match status" value="1"/>
</dbReference>
<keyword evidence="3" id="KW-1185">Reference proteome</keyword>
<evidence type="ECO:0000313" key="3">
    <source>
        <dbReference type="Proteomes" id="UP001165124"/>
    </source>
</evidence>
<dbReference type="RefSeq" id="WP_227023251.1">
    <property type="nucleotide sequence ID" value="NZ_BSRZ01000012.1"/>
</dbReference>
<dbReference type="SUPFAM" id="SSF53335">
    <property type="entry name" value="S-adenosyl-L-methionine-dependent methyltransferases"/>
    <property type="match status" value="1"/>
</dbReference>
<dbReference type="Gene3D" id="3.40.50.150">
    <property type="entry name" value="Vaccinia Virus protein VP39"/>
    <property type="match status" value="1"/>
</dbReference>
<dbReference type="PANTHER" id="PTHR42912">
    <property type="entry name" value="METHYLTRANSFERASE"/>
    <property type="match status" value="1"/>
</dbReference>
<proteinExistence type="predicted"/>
<evidence type="ECO:0000259" key="1">
    <source>
        <dbReference type="Pfam" id="PF13649"/>
    </source>
</evidence>